<dbReference type="AlphaFoldDB" id="A0A4U0XMM9"/>
<evidence type="ECO:0000256" key="1">
    <source>
        <dbReference type="PROSITE-ProRule" id="PRU00176"/>
    </source>
</evidence>
<organism evidence="4 5">
    <name type="scientific">Friedmanniomyces simplex</name>
    <dbReference type="NCBI Taxonomy" id="329884"/>
    <lineage>
        <taxon>Eukaryota</taxon>
        <taxon>Fungi</taxon>
        <taxon>Dikarya</taxon>
        <taxon>Ascomycota</taxon>
        <taxon>Pezizomycotina</taxon>
        <taxon>Dothideomycetes</taxon>
        <taxon>Dothideomycetidae</taxon>
        <taxon>Mycosphaerellales</taxon>
        <taxon>Teratosphaeriaceae</taxon>
        <taxon>Friedmanniomyces</taxon>
    </lineage>
</organism>
<dbReference type="STRING" id="329884.A0A4U0XMM9"/>
<feature type="compositionally biased region" description="Basic and acidic residues" evidence="2">
    <location>
        <begin position="653"/>
        <end position="663"/>
    </location>
</feature>
<feature type="region of interest" description="Disordered" evidence="2">
    <location>
        <begin position="644"/>
        <end position="667"/>
    </location>
</feature>
<dbReference type="InterPro" id="IPR007201">
    <property type="entry name" value="Mei2-like_Rrm_C"/>
</dbReference>
<feature type="region of interest" description="Disordered" evidence="2">
    <location>
        <begin position="803"/>
        <end position="833"/>
    </location>
</feature>
<evidence type="ECO:0000256" key="2">
    <source>
        <dbReference type="SAM" id="MobiDB-lite"/>
    </source>
</evidence>
<sequence length="866" mass="94025">MSNTNTDVSRGASQSPPGGKQTGGVALPTNPKLLESERAASVYSAYKPGFAAASANNTTKLSAGASSFKPGPAKAPPCPIRILNKNSTADTPEPAKPVTAKDQPIIVTSPDPKHANSMGNGKPAAQQPIGTRSASHTPSLPTVYFTTDVGPMTFQGGHYLKIDGLNKSDLKGWGDTLADLEVDKMLRGMKSTASQDKCRFSFFCCFNDIRETVTASEFIEMAQTGWQVKYISQTEYAGAPEGEGSVEKSSYHDGQVVFVTTFGGPTADFEAKGANKAVHTLAASFGEMRAFAQVTSAAWPNLEFRAEYYKISDAKKALAAMTKETPHTIENWKVVTKELPDYTIQAAGAAAANNDAAAACGMTGIRIVGTPPLEGDVNGTGNYASPTGRTTWRIDENGNEEVMKPMRILPKVGSVPFGEPILGTPHQQQQRARYQSAPTSNTPGHHMYGNMAARSGSWNGNEYGQRYSHPSPVRGPIPGPQAVELSKIENGQDVRTTVMLRNIPNRMSCRDLKRVLDESCHGMYDFSYLRIDFEKGTNVGYAFVNFADPMYITPFVNGHAGKRWQSNNPRRVELSYATVQGYDCLVEKFRNSAIMSEYRDYRPKLWYTFMNAPTHELVGEEATFPAPNNLSKKQRSLDNAGQIGLYAPRSGHMSRDRGRHSQWDRGNSYQISEDERYHEQMTPMQNGQYHNGQYSNGQYGHHNNGYGSNGYGHNGYGHNGYNMAPRMPGPPPNFAPMMYGNGYDPNQYHGYPNGFRGQQCGYGPIDGGDVFGPNHHGGYSNGYQGGQFGVGPGTPASRLRTHTNGKLGGRPSKVTTVGGPVQNPGGYGSYGEPEGHYTGPVPKALTAEDIAGGYNNTPGLHYYPKY</sequence>
<dbReference type="SUPFAM" id="SSF54928">
    <property type="entry name" value="RNA-binding domain, RBD"/>
    <property type="match status" value="1"/>
</dbReference>
<dbReference type="EMBL" id="NAJQ01000109">
    <property type="protein sequence ID" value="TKA78594.1"/>
    <property type="molecule type" value="Genomic_DNA"/>
</dbReference>
<dbReference type="InterPro" id="IPR035979">
    <property type="entry name" value="RBD_domain_sf"/>
</dbReference>
<gene>
    <name evidence="4" type="ORF">B0A55_03878</name>
</gene>
<dbReference type="OrthoDB" id="417481at2759"/>
<feature type="compositionally biased region" description="Polar residues" evidence="2">
    <location>
        <begin position="128"/>
        <end position="137"/>
    </location>
</feature>
<protein>
    <recommendedName>
        <fullName evidence="3">RRM domain-containing protein</fullName>
    </recommendedName>
</protein>
<accession>A0A4U0XMM9</accession>
<feature type="region of interest" description="Disordered" evidence="2">
    <location>
        <begin position="112"/>
        <end position="137"/>
    </location>
</feature>
<dbReference type="InterPro" id="IPR000504">
    <property type="entry name" value="RRM_dom"/>
</dbReference>
<evidence type="ECO:0000259" key="3">
    <source>
        <dbReference type="PROSITE" id="PS50102"/>
    </source>
</evidence>
<dbReference type="Pfam" id="PF04059">
    <property type="entry name" value="RRM_2"/>
    <property type="match status" value="1"/>
</dbReference>
<evidence type="ECO:0000313" key="4">
    <source>
        <dbReference type="EMBL" id="TKA78594.1"/>
    </source>
</evidence>
<keyword evidence="1" id="KW-0694">RNA-binding</keyword>
<keyword evidence="5" id="KW-1185">Reference proteome</keyword>
<dbReference type="Proteomes" id="UP000309340">
    <property type="component" value="Unassembled WGS sequence"/>
</dbReference>
<dbReference type="PROSITE" id="PS50102">
    <property type="entry name" value="RRM"/>
    <property type="match status" value="1"/>
</dbReference>
<proteinExistence type="predicted"/>
<feature type="compositionally biased region" description="Polar residues" evidence="2">
    <location>
        <begin position="1"/>
        <end position="16"/>
    </location>
</feature>
<dbReference type="GO" id="GO:0003723">
    <property type="term" value="F:RNA binding"/>
    <property type="evidence" value="ECO:0007669"/>
    <property type="project" value="UniProtKB-UniRule"/>
</dbReference>
<name>A0A4U0XMM9_9PEZI</name>
<reference evidence="4 5" key="1">
    <citation type="submission" date="2017-03" db="EMBL/GenBank/DDBJ databases">
        <title>Genomes of endolithic fungi from Antarctica.</title>
        <authorList>
            <person name="Coleine C."/>
            <person name="Masonjones S."/>
            <person name="Stajich J.E."/>
        </authorList>
    </citation>
    <scope>NUCLEOTIDE SEQUENCE [LARGE SCALE GENOMIC DNA]</scope>
    <source>
        <strain evidence="4 5">CCFEE 5184</strain>
    </source>
</reference>
<feature type="region of interest" description="Disordered" evidence="2">
    <location>
        <begin position="1"/>
        <end position="33"/>
    </location>
</feature>
<comment type="caution">
    <text evidence="4">The sequence shown here is derived from an EMBL/GenBank/DDBJ whole genome shotgun (WGS) entry which is preliminary data.</text>
</comment>
<feature type="domain" description="RRM" evidence="3">
    <location>
        <begin position="496"/>
        <end position="579"/>
    </location>
</feature>
<evidence type="ECO:0000313" key="5">
    <source>
        <dbReference type="Proteomes" id="UP000309340"/>
    </source>
</evidence>